<evidence type="ECO:0000256" key="9">
    <source>
        <dbReference type="SAM" id="MobiDB-lite"/>
    </source>
</evidence>
<dbReference type="GO" id="GO:0046316">
    <property type="term" value="F:gluconokinase activity"/>
    <property type="evidence" value="ECO:0007669"/>
    <property type="project" value="UniProtKB-EC"/>
</dbReference>
<evidence type="ECO:0000256" key="7">
    <source>
        <dbReference type="ARBA" id="ARBA00048090"/>
    </source>
</evidence>
<evidence type="ECO:0000256" key="8">
    <source>
        <dbReference type="RuleBase" id="RU363066"/>
    </source>
</evidence>
<organism evidence="10 11">
    <name type="scientific">Crotalus adamanteus</name>
    <name type="common">Eastern diamondback rattlesnake</name>
    <dbReference type="NCBI Taxonomy" id="8729"/>
    <lineage>
        <taxon>Eukaryota</taxon>
        <taxon>Metazoa</taxon>
        <taxon>Chordata</taxon>
        <taxon>Craniata</taxon>
        <taxon>Vertebrata</taxon>
        <taxon>Euteleostomi</taxon>
        <taxon>Lepidosauria</taxon>
        <taxon>Squamata</taxon>
        <taxon>Bifurcata</taxon>
        <taxon>Unidentata</taxon>
        <taxon>Episquamata</taxon>
        <taxon>Toxicofera</taxon>
        <taxon>Serpentes</taxon>
        <taxon>Colubroidea</taxon>
        <taxon>Viperidae</taxon>
        <taxon>Crotalinae</taxon>
        <taxon>Crotalus</taxon>
    </lineage>
</organism>
<dbReference type="PANTHER" id="PTHR43442">
    <property type="entry name" value="GLUCONOKINASE-RELATED"/>
    <property type="match status" value="1"/>
</dbReference>
<reference evidence="10 11" key="1">
    <citation type="journal article" date="2024" name="Proc. Natl. Acad. Sci. U.S.A.">
        <title>The genetic regulatory architecture and epigenomic basis for age-related changes in rattlesnake venom.</title>
        <authorList>
            <person name="Hogan M.P."/>
            <person name="Holding M.L."/>
            <person name="Nystrom G.S."/>
            <person name="Colston T.J."/>
            <person name="Bartlett D.A."/>
            <person name="Mason A.J."/>
            <person name="Ellsworth S.A."/>
            <person name="Rautsaw R.M."/>
            <person name="Lawrence K.C."/>
            <person name="Strickland J.L."/>
            <person name="He B."/>
            <person name="Fraser P."/>
            <person name="Margres M.J."/>
            <person name="Gilbert D.M."/>
            <person name="Gibbs H.L."/>
            <person name="Parkinson C.L."/>
            <person name="Rokyta D.R."/>
        </authorList>
    </citation>
    <scope>NUCLEOTIDE SEQUENCE [LARGE SCALE GENOMIC DNA]</scope>
    <source>
        <strain evidence="10">DRR0105</strain>
    </source>
</reference>
<dbReference type="GO" id="GO:0005737">
    <property type="term" value="C:cytoplasm"/>
    <property type="evidence" value="ECO:0007669"/>
    <property type="project" value="TreeGrafter"/>
</dbReference>
<name>A0AAW1C1Y0_CROAD</name>
<sequence length="231" mass="25995">MLCIRTSEQEAEKGRKGREGKGQGEKVGVEEGKPKQRNHCLLPERPAMVLVVVMGVSGSGKSTVGSLLADKLGWKFYEGDDYHPEENRKKMAEGIPLTDQDRIPWLYHLHDILMRAHASGQNVILACSALKKVYRCILENGEAGCQSLNNQQEEKESTPRKILFVHLVGPIELIASRLEKRSGHFMPPSLLQSQFDTLEPPRVPENFITVNLEKSVSEIVSDIERHLRSLY</sequence>
<keyword evidence="4 8" id="KW-0547">Nucleotide-binding</keyword>
<dbReference type="NCBIfam" id="TIGR01313">
    <property type="entry name" value="therm_gnt_kin"/>
    <property type="match status" value="1"/>
</dbReference>
<dbReference type="GO" id="GO:0005975">
    <property type="term" value="P:carbohydrate metabolic process"/>
    <property type="evidence" value="ECO:0007669"/>
    <property type="project" value="InterPro"/>
</dbReference>
<comment type="catalytic activity">
    <reaction evidence="7 8">
        <text>D-gluconate + ATP = 6-phospho-D-gluconate + ADP + H(+)</text>
        <dbReference type="Rhea" id="RHEA:19433"/>
        <dbReference type="ChEBI" id="CHEBI:15378"/>
        <dbReference type="ChEBI" id="CHEBI:18391"/>
        <dbReference type="ChEBI" id="CHEBI:30616"/>
        <dbReference type="ChEBI" id="CHEBI:58759"/>
        <dbReference type="ChEBI" id="CHEBI:456216"/>
        <dbReference type="EC" id="2.7.1.12"/>
    </reaction>
</comment>
<dbReference type="Gene3D" id="3.40.50.300">
    <property type="entry name" value="P-loop containing nucleotide triphosphate hydrolases"/>
    <property type="match status" value="1"/>
</dbReference>
<evidence type="ECO:0000256" key="6">
    <source>
        <dbReference type="ARBA" id="ARBA00022840"/>
    </source>
</evidence>
<dbReference type="Pfam" id="PF01202">
    <property type="entry name" value="SKI"/>
    <property type="match status" value="1"/>
</dbReference>
<gene>
    <name evidence="10" type="ORF">NXF25_007009</name>
</gene>
<evidence type="ECO:0000256" key="5">
    <source>
        <dbReference type="ARBA" id="ARBA00022777"/>
    </source>
</evidence>
<dbReference type="FunFam" id="3.40.50.300:FF:000522">
    <property type="entry name" value="Gluconokinase"/>
    <property type="match status" value="1"/>
</dbReference>
<dbReference type="CDD" id="cd02021">
    <property type="entry name" value="GntK"/>
    <property type="match status" value="1"/>
</dbReference>
<dbReference type="SUPFAM" id="SSF52540">
    <property type="entry name" value="P-loop containing nucleoside triphosphate hydrolases"/>
    <property type="match status" value="1"/>
</dbReference>
<keyword evidence="11" id="KW-1185">Reference proteome</keyword>
<evidence type="ECO:0000256" key="4">
    <source>
        <dbReference type="ARBA" id="ARBA00022741"/>
    </source>
</evidence>
<dbReference type="Proteomes" id="UP001474421">
    <property type="component" value="Unassembled WGS sequence"/>
</dbReference>
<feature type="compositionally biased region" description="Basic and acidic residues" evidence="9">
    <location>
        <begin position="7"/>
        <end position="34"/>
    </location>
</feature>
<proteinExistence type="inferred from homology"/>
<keyword evidence="3 8" id="KW-0808">Transferase</keyword>
<keyword evidence="6 8" id="KW-0067">ATP-binding</keyword>
<evidence type="ECO:0000256" key="3">
    <source>
        <dbReference type="ARBA" id="ARBA00022679"/>
    </source>
</evidence>
<dbReference type="InterPro" id="IPR027417">
    <property type="entry name" value="P-loop_NTPase"/>
</dbReference>
<comment type="pathway">
    <text evidence="1 8">Carbohydrate acid metabolism; D-gluconate degradation.</text>
</comment>
<evidence type="ECO:0000313" key="10">
    <source>
        <dbReference type="EMBL" id="KAK9408235.1"/>
    </source>
</evidence>
<dbReference type="InterPro" id="IPR031322">
    <property type="entry name" value="Shikimate/glucono_kinase"/>
</dbReference>
<keyword evidence="5 8" id="KW-0418">Kinase</keyword>
<dbReference type="PANTHER" id="PTHR43442:SF3">
    <property type="entry name" value="GLUCONOKINASE-RELATED"/>
    <property type="match status" value="1"/>
</dbReference>
<comment type="caution">
    <text evidence="10">The sequence shown here is derived from an EMBL/GenBank/DDBJ whole genome shotgun (WGS) entry which is preliminary data.</text>
</comment>
<dbReference type="EMBL" id="JAOTOJ010000002">
    <property type="protein sequence ID" value="KAK9408235.1"/>
    <property type="molecule type" value="Genomic_DNA"/>
</dbReference>
<comment type="similarity">
    <text evidence="2 8">Belongs to the gluconokinase GntK/GntV family.</text>
</comment>
<evidence type="ECO:0000256" key="1">
    <source>
        <dbReference type="ARBA" id="ARBA00004875"/>
    </source>
</evidence>
<dbReference type="GO" id="GO:0005524">
    <property type="term" value="F:ATP binding"/>
    <property type="evidence" value="ECO:0007669"/>
    <property type="project" value="UniProtKB-KW"/>
</dbReference>
<evidence type="ECO:0000313" key="11">
    <source>
        <dbReference type="Proteomes" id="UP001474421"/>
    </source>
</evidence>
<dbReference type="EC" id="2.7.1.12" evidence="8"/>
<dbReference type="AlphaFoldDB" id="A0AAW1C1Y0"/>
<protein>
    <recommendedName>
        <fullName evidence="8">Gluconokinase</fullName>
        <ecNumber evidence="8">2.7.1.12</ecNumber>
    </recommendedName>
</protein>
<dbReference type="InterPro" id="IPR006001">
    <property type="entry name" value="Therm_gnt_kin"/>
</dbReference>
<feature type="region of interest" description="Disordered" evidence="9">
    <location>
        <begin position="1"/>
        <end position="34"/>
    </location>
</feature>
<accession>A0AAW1C1Y0</accession>
<evidence type="ECO:0000256" key="2">
    <source>
        <dbReference type="ARBA" id="ARBA00008420"/>
    </source>
</evidence>